<sequence>MPEIGIQTVETKDSSTQTEFTVSKKEEERVRFYNFRYLKHVYNTIEGNTYVRYYTYIPDNDKPWVHENNFYNTLNECATKMVRVYGNRNTLNVYDGTLYYFYKNEWISINNLRK</sequence>
<reference evidence="1" key="1">
    <citation type="journal article" date="2020" name="Nature">
        <title>Giant virus diversity and host interactions through global metagenomics.</title>
        <authorList>
            <person name="Schulz F."/>
            <person name="Roux S."/>
            <person name="Paez-Espino D."/>
            <person name="Jungbluth S."/>
            <person name="Walsh D.A."/>
            <person name="Denef V.J."/>
            <person name="McMahon K.D."/>
            <person name="Konstantinidis K.T."/>
            <person name="Eloe-Fadrosh E.A."/>
            <person name="Kyrpides N.C."/>
            <person name="Woyke T."/>
        </authorList>
    </citation>
    <scope>NUCLEOTIDE SEQUENCE</scope>
    <source>
        <strain evidence="1">GVMAG-M-3300023110-24</strain>
    </source>
</reference>
<accession>A0A6C0D0I6</accession>
<proteinExistence type="predicted"/>
<name>A0A6C0D0I6_9ZZZZ</name>
<protein>
    <submittedName>
        <fullName evidence="1">Uncharacterized protein</fullName>
    </submittedName>
</protein>
<dbReference type="EMBL" id="MN739508">
    <property type="protein sequence ID" value="QHT09215.1"/>
    <property type="molecule type" value="Genomic_DNA"/>
</dbReference>
<organism evidence="1">
    <name type="scientific">viral metagenome</name>
    <dbReference type="NCBI Taxonomy" id="1070528"/>
    <lineage>
        <taxon>unclassified sequences</taxon>
        <taxon>metagenomes</taxon>
        <taxon>organismal metagenomes</taxon>
    </lineage>
</organism>
<dbReference type="AlphaFoldDB" id="A0A6C0D0I6"/>
<evidence type="ECO:0000313" key="1">
    <source>
        <dbReference type="EMBL" id="QHT09215.1"/>
    </source>
</evidence>